<sequence length="183" mass="20082">MNLLYNTKVQVTTIVCHNLQIKAKKEKVQDCTFESVTSSCFSPIHASSPCSRGSTASRYRSKLSSSEPHPSVSYTANGRCPTKKANLRVLTLNCCGIRSKKAEFAAALEYTKPDVICGSESWLRGIQPGKDPDRNAIQTAEVFPNFLTDLAGVASLELVECFGQYDPAIASRFLALHQSLYKL</sequence>
<keyword evidence="2" id="KW-1185">Reference proteome</keyword>
<accession>A0ABY7ED65</accession>
<dbReference type="SUPFAM" id="SSF56219">
    <property type="entry name" value="DNase I-like"/>
    <property type="match status" value="1"/>
</dbReference>
<organism evidence="1 2">
    <name type="scientific">Mya arenaria</name>
    <name type="common">Soft-shell clam</name>
    <dbReference type="NCBI Taxonomy" id="6604"/>
    <lineage>
        <taxon>Eukaryota</taxon>
        <taxon>Metazoa</taxon>
        <taxon>Spiralia</taxon>
        <taxon>Lophotrochozoa</taxon>
        <taxon>Mollusca</taxon>
        <taxon>Bivalvia</taxon>
        <taxon>Autobranchia</taxon>
        <taxon>Heteroconchia</taxon>
        <taxon>Euheterodonta</taxon>
        <taxon>Imparidentia</taxon>
        <taxon>Neoheterodontei</taxon>
        <taxon>Myida</taxon>
        <taxon>Myoidea</taxon>
        <taxon>Myidae</taxon>
        <taxon>Mya</taxon>
    </lineage>
</organism>
<reference evidence="1" key="1">
    <citation type="submission" date="2022-11" db="EMBL/GenBank/DDBJ databases">
        <title>Centuries of genome instability and evolution in soft-shell clam transmissible cancer (bioRxiv).</title>
        <authorList>
            <person name="Hart S.F.M."/>
            <person name="Yonemitsu M.A."/>
            <person name="Giersch R.M."/>
            <person name="Beal B.F."/>
            <person name="Arriagada G."/>
            <person name="Davis B.W."/>
            <person name="Ostrander E.A."/>
            <person name="Goff S.P."/>
            <person name="Metzger M.J."/>
        </authorList>
    </citation>
    <scope>NUCLEOTIDE SEQUENCE</scope>
    <source>
        <strain evidence="1">MELC-2E11</strain>
        <tissue evidence="1">Siphon/mantle</tissue>
    </source>
</reference>
<protein>
    <recommendedName>
        <fullName evidence="3">Endonuclease/exonuclease/phosphatase domain-containing protein</fullName>
    </recommendedName>
</protein>
<evidence type="ECO:0000313" key="1">
    <source>
        <dbReference type="EMBL" id="WAR06661.1"/>
    </source>
</evidence>
<dbReference type="Proteomes" id="UP001164746">
    <property type="component" value="Chromosome 5"/>
</dbReference>
<dbReference type="Gene3D" id="3.60.10.10">
    <property type="entry name" value="Endonuclease/exonuclease/phosphatase"/>
    <property type="match status" value="1"/>
</dbReference>
<gene>
    <name evidence="1" type="ORF">MAR_022030</name>
</gene>
<proteinExistence type="predicted"/>
<name>A0ABY7ED65_MYAAR</name>
<evidence type="ECO:0000313" key="2">
    <source>
        <dbReference type="Proteomes" id="UP001164746"/>
    </source>
</evidence>
<evidence type="ECO:0008006" key="3">
    <source>
        <dbReference type="Google" id="ProtNLM"/>
    </source>
</evidence>
<dbReference type="InterPro" id="IPR036691">
    <property type="entry name" value="Endo/exonu/phosph_ase_sf"/>
</dbReference>
<dbReference type="EMBL" id="CP111016">
    <property type="protein sequence ID" value="WAR06661.1"/>
    <property type="molecule type" value="Genomic_DNA"/>
</dbReference>